<reference evidence="3 5" key="2">
    <citation type="journal article" date="2003" name="Nat. Biotechnol.">
        <title>Complete genome sequence and comparative analysis of the industrial microorganism Streptomyces avermitilis.</title>
        <authorList>
            <person name="Ikeda H."/>
            <person name="Ishikawa J."/>
            <person name="Hanamoto A."/>
            <person name="Shinose M."/>
            <person name="Kikuchi H."/>
            <person name="Shiba T."/>
            <person name="Sakaki Y."/>
            <person name="Hattori M."/>
            <person name="Omura S."/>
        </authorList>
    </citation>
    <scope>NUCLEOTIDE SEQUENCE [LARGE SCALE GENOMIC DNA]</scope>
    <source>
        <strain evidence="5">ATCC 31267 / DSM 46492 / JCM 5070 / NBRC 14893 / NCIMB 12804 / NRRL 8165 / MA-4680</strain>
        <strain evidence="3">MA-4680</strain>
    </source>
</reference>
<organism evidence="3 5">
    <name type="scientific">Streptomyces avermitilis (strain ATCC 31267 / DSM 46492 / JCM 5070 / NBRC 14893 / NCIMB 12804 / NRRL 8165 / MA-4680)</name>
    <dbReference type="NCBI Taxonomy" id="227882"/>
    <lineage>
        <taxon>Bacteria</taxon>
        <taxon>Bacillati</taxon>
        <taxon>Actinomycetota</taxon>
        <taxon>Actinomycetes</taxon>
        <taxon>Kitasatosporales</taxon>
        <taxon>Streptomycetaceae</taxon>
        <taxon>Streptomyces</taxon>
    </lineage>
</organism>
<geneLocation type="plasmid" evidence="4">
    <name>SAP2</name>
</geneLocation>
<feature type="region of interest" description="Disordered" evidence="2">
    <location>
        <begin position="1"/>
        <end position="100"/>
    </location>
</feature>
<dbReference type="AlphaFoldDB" id="Q825D6"/>
<reference evidence="4" key="4">
    <citation type="submission" date="2016-03" db="EMBL/GenBank/DDBJ databases">
        <title>Complete sequence of the second linear plasmid SAP2 of Streptomyces avermitilis.</title>
        <authorList>
            <person name="Ikeda H."/>
        </authorList>
    </citation>
    <scope>NUCLEOTIDE SEQUENCE</scope>
    <source>
        <strain evidence="4">MA-4680</strain>
        <plasmid evidence="4">SAP2</plasmid>
    </source>
</reference>
<proteinExistence type="predicted"/>
<feature type="compositionally biased region" description="Gly residues" evidence="2">
    <location>
        <begin position="468"/>
        <end position="486"/>
    </location>
</feature>
<feature type="compositionally biased region" description="Pro residues" evidence="2">
    <location>
        <begin position="34"/>
        <end position="45"/>
    </location>
</feature>
<dbReference type="Proteomes" id="UP000000428">
    <property type="component" value="Chromosome"/>
</dbReference>
<feature type="compositionally biased region" description="Gly residues" evidence="2">
    <location>
        <begin position="219"/>
        <end position="232"/>
    </location>
</feature>
<feature type="compositionally biased region" description="Basic and acidic residues" evidence="2">
    <location>
        <begin position="373"/>
        <end position="382"/>
    </location>
</feature>
<feature type="compositionally biased region" description="Gly residues" evidence="2">
    <location>
        <begin position="398"/>
        <end position="411"/>
    </location>
</feature>
<accession>Q825D6</accession>
<feature type="region of interest" description="Disordered" evidence="2">
    <location>
        <begin position="149"/>
        <end position="418"/>
    </location>
</feature>
<evidence type="ECO:0000313" key="3">
    <source>
        <dbReference type="EMBL" id="BAC75233.1"/>
    </source>
</evidence>
<dbReference type="eggNOG" id="ENOG502ZMQH">
    <property type="taxonomic scope" value="Bacteria"/>
</dbReference>
<reference evidence="3" key="3">
    <citation type="journal article" date="2014" name="J. Ind. Microbiol. Biotechnol.">
        <title>Genome mining of the Streptomyces avermitilis genome and development of genome-minimized hosts for heterologous expression of biosynthetic gene clusters.</title>
        <authorList>
            <person name="Ikeda H."/>
            <person name="Shin-ya K."/>
            <person name="Omura S."/>
        </authorList>
    </citation>
    <scope>NUCLEOTIDE SEQUENCE</scope>
    <source>
        <strain evidence="3">MA-4680</strain>
    </source>
</reference>
<evidence type="ECO:0000256" key="1">
    <source>
        <dbReference type="SAM" id="Coils"/>
    </source>
</evidence>
<gene>
    <name evidence="4" type="ORF">SAVERM_2p204</name>
    <name evidence="3" type="ORF">SAVERM_7522</name>
</gene>
<feature type="region of interest" description="Disordered" evidence="2">
    <location>
        <begin position="431"/>
        <end position="582"/>
    </location>
</feature>
<keyword evidence="5" id="KW-1185">Reference proteome</keyword>
<feature type="coiled-coil region" evidence="1">
    <location>
        <begin position="618"/>
        <end position="685"/>
    </location>
</feature>
<dbReference type="EMBL" id="BA000030">
    <property type="protein sequence ID" value="BAC75233.1"/>
    <property type="molecule type" value="Genomic_DNA"/>
</dbReference>
<dbReference type="HOGENOM" id="CLU_388788_0_0_11"/>
<dbReference type="EMBL" id="AP017380">
    <property type="protein sequence ID" value="BAU77647.1"/>
    <property type="molecule type" value="Genomic_DNA"/>
</dbReference>
<evidence type="ECO:0000313" key="5">
    <source>
        <dbReference type="Proteomes" id="UP000000428"/>
    </source>
</evidence>
<sequence>MRGAPSPSPAVTVRGGPVSDDEPPDNLRHLPRIGSPPPPPVPPAPTLGGTDEDSVTDPGPVRISAFDAPEVPHAPPPTAGAALRSEGLNEGEQPPDAGAPRAGALSLAAILAIALAAFEGLQTWIQESGPRRAEAAAHQREMELLAAKAGADATRHGAEADAARAKAHRGGGVQSSRDYGRSALGRGSGGPARGGGVGPGGSRGGGRGLFNGSPQGSSGRFGQGRSGAGLFGVGSRNGAHRGRSDGTAGRGSGGGRAGAGLFGGGGRGPGAGGGRGNANGKGSGKGQGSPGPGGTSGGTGGSKGGGGAGRRSPRQAVADWWGKGKHPRPAGAGGGSQQKGAAHDRAAAIQNALKKTRSGKGGGATAPTFWEAAGDRLQDRWKNRQARNPASTDAAGKTGNGGAAGTKGGNDGWSPNGRVTFRSAVFEAVNERWAKRRDRWKAQAGPRTGRRRSPNANGPTSPPSPPGSGNGGGPSGTSGPGAGKGPGPRYAGPRSSPFDTSSGPEITITVEQVDPPGTHARRWEPDAIAPPRRQLPAQGPPALSRAPQRPAGTRPGTTRRKDPIPMPPSASSSAPVIQVTPPPANAMVGRHATEISLDGAVKALTLLTTAGMETYDDCQNLARQARRLFAELEVMANDLANNHNITGARTVRAMGVLMESVGMLAVNANRMAKAALNAAELAEAEETAMERDYRPTQTAALDAGLAAPSARIHNEN</sequence>
<dbReference type="KEGG" id="sma:SAVERM_7522"/>
<evidence type="ECO:0000313" key="4">
    <source>
        <dbReference type="EMBL" id="BAU77647.1"/>
    </source>
</evidence>
<feature type="compositionally biased region" description="Gly residues" evidence="2">
    <location>
        <begin position="186"/>
        <end position="209"/>
    </location>
</feature>
<name>Q825D6_STRAW</name>
<reference evidence="3 5" key="1">
    <citation type="journal article" date="2001" name="Proc. Natl. Acad. Sci. U.S.A.">
        <title>Genome sequence of an industrial microorganism Streptomyces avermitilis: deducing the ability of producing secondary metabolites.</title>
        <authorList>
            <person name="Omura S."/>
            <person name="Ikeda H."/>
            <person name="Ishikawa J."/>
            <person name="Hanamoto A."/>
            <person name="Takahashi C."/>
            <person name="Shinose M."/>
            <person name="Takahashi Y."/>
            <person name="Horikawa H."/>
            <person name="Nakazawa H."/>
            <person name="Osonoe T."/>
            <person name="Kikuchi H."/>
            <person name="Shiba T."/>
            <person name="Sakaki Y."/>
            <person name="Hattori M."/>
        </authorList>
    </citation>
    <scope>NUCLEOTIDE SEQUENCE [LARGE SCALE GENOMIC DNA]</scope>
    <source>
        <strain evidence="5">ATCC 31267 / DSM 46492 / JCM 5070 / NBRC 14893 / NCIMB 12804 / NRRL 8165 / MA-4680</strain>
        <strain evidence="3">MA-4680</strain>
    </source>
</reference>
<feature type="compositionally biased region" description="Gly residues" evidence="2">
    <location>
        <begin position="248"/>
        <end position="309"/>
    </location>
</feature>
<protein>
    <submittedName>
        <fullName evidence="3">Uncharacterized protein</fullName>
    </submittedName>
</protein>
<evidence type="ECO:0000256" key="2">
    <source>
        <dbReference type="SAM" id="MobiDB-lite"/>
    </source>
</evidence>
<keyword evidence="1" id="KW-0175">Coiled coil</keyword>
<keyword evidence="4" id="KW-0614">Plasmid</keyword>
<feature type="compositionally biased region" description="Basic and acidic residues" evidence="2">
    <location>
        <begin position="153"/>
        <end position="164"/>
    </location>
</feature>